<dbReference type="Proteomes" id="UP001208017">
    <property type="component" value="Unassembled WGS sequence"/>
</dbReference>
<dbReference type="RefSeq" id="WP_267153411.1">
    <property type="nucleotide sequence ID" value="NZ_JAPMLT010000016.1"/>
</dbReference>
<evidence type="ECO:0000313" key="2">
    <source>
        <dbReference type="EMBL" id="MCX7572161.1"/>
    </source>
</evidence>
<evidence type="ECO:0000259" key="1">
    <source>
        <dbReference type="Pfam" id="PF01636"/>
    </source>
</evidence>
<comment type="caution">
    <text evidence="2">The sequence shown here is derived from an EMBL/GenBank/DDBJ whole genome shotgun (WGS) entry which is preliminary data.</text>
</comment>
<dbReference type="Gene3D" id="3.30.200.20">
    <property type="entry name" value="Phosphorylase Kinase, domain 1"/>
    <property type="match status" value="1"/>
</dbReference>
<organism evidence="2 3">
    <name type="scientific">Tumebacillus lacus</name>
    <dbReference type="NCBI Taxonomy" id="2995335"/>
    <lineage>
        <taxon>Bacteria</taxon>
        <taxon>Bacillati</taxon>
        <taxon>Bacillota</taxon>
        <taxon>Bacilli</taxon>
        <taxon>Bacillales</taxon>
        <taxon>Alicyclobacillaceae</taxon>
        <taxon>Tumebacillus</taxon>
    </lineage>
</organism>
<keyword evidence="3" id="KW-1185">Reference proteome</keyword>
<gene>
    <name evidence="2" type="ORF">OS242_19745</name>
</gene>
<dbReference type="InterPro" id="IPR047175">
    <property type="entry name" value="CotS-like"/>
</dbReference>
<dbReference type="EMBL" id="JAPMLT010000016">
    <property type="protein sequence ID" value="MCX7572161.1"/>
    <property type="molecule type" value="Genomic_DNA"/>
</dbReference>
<dbReference type="InterPro" id="IPR011009">
    <property type="entry name" value="Kinase-like_dom_sf"/>
</dbReference>
<reference evidence="2 3" key="1">
    <citation type="submission" date="2022-11" db="EMBL/GenBank/DDBJ databases">
        <title>Study of microbial diversity in lake waters.</title>
        <authorList>
            <person name="Zhang J."/>
        </authorList>
    </citation>
    <scope>NUCLEOTIDE SEQUENCE [LARGE SCALE GENOMIC DNA]</scope>
    <source>
        <strain evidence="2 3">DT12</strain>
    </source>
</reference>
<dbReference type="Gene3D" id="3.90.1200.10">
    <property type="match status" value="1"/>
</dbReference>
<proteinExistence type="predicted"/>
<dbReference type="PANTHER" id="PTHR39179:SF3">
    <property type="entry name" value="COTS-RELATED PROTEIN"/>
    <property type="match status" value="1"/>
</dbReference>
<evidence type="ECO:0000313" key="3">
    <source>
        <dbReference type="Proteomes" id="UP001208017"/>
    </source>
</evidence>
<accession>A0ABT3X5H9</accession>
<dbReference type="SUPFAM" id="SSF56112">
    <property type="entry name" value="Protein kinase-like (PK-like)"/>
    <property type="match status" value="1"/>
</dbReference>
<protein>
    <submittedName>
        <fullName evidence="2">Phosphotransferase</fullName>
    </submittedName>
</protein>
<dbReference type="PANTHER" id="PTHR39179">
    <property type="entry name" value="SPORE COAT PROTEIN I"/>
    <property type="match status" value="1"/>
</dbReference>
<name>A0ABT3X5H9_9BACL</name>
<sequence>MHDVERLIREHWQVEAEQIERVGPVWRVTSTDGEKYCLKAGKHGLPRLLFHHHTIEFLWQNGYTETPRLLLTSQGEPYADTEHSPFVLTRWVGRALDPTSLHEWIGAAESLARFHAASKGMRLPPGIRPHSFKGRWLRRFAVRNERLAALAAGLETADHPFAATARQDAPAVLENARAALQALRLSAYRDLVREVRERPLLTHGNVKAENFTVDRDGSTAIIDFDSFRFDLPVQDLVHLLSGALPALGWSQEHAETLFHAYHRIRPLEPREVPVLLALLRYPYSAAKVLHRYLEPERSPAKSLRKWKKGLEEMYRTDEFLTKWADSLKFRVQ</sequence>
<dbReference type="InterPro" id="IPR002575">
    <property type="entry name" value="Aminoglycoside_PTrfase"/>
</dbReference>
<feature type="domain" description="Aminoglycoside phosphotransferase" evidence="1">
    <location>
        <begin position="24"/>
        <end position="262"/>
    </location>
</feature>
<dbReference type="Pfam" id="PF01636">
    <property type="entry name" value="APH"/>
    <property type="match status" value="1"/>
</dbReference>